<dbReference type="InterPro" id="IPR043733">
    <property type="entry name" value="DUF5677"/>
</dbReference>
<sequence length="240" mass="27570">MVNNIGSYISECDSIGKILEKQIDIKRTSSELTELEKVLLRLFERLYGNYAGALELYTKNLYVQVGTLTRSIFEDYLNIFYIQHAPQENREKLAERYLDYAGLIEPYNHYKSVEKLATELGDLSLLSKVYSTVKIKELEDNKEEFIRKYNGNIRSWSGLNFSELSLKAGERDKYFRYYNRLSCVTHGAPLGNFTKKEISITIFLSLTSFVALADLIGENELAIKANKVKDNLLAETDVVL</sequence>
<dbReference type="Pfam" id="PF18928">
    <property type="entry name" value="DUF5677"/>
    <property type="match status" value="1"/>
</dbReference>
<dbReference type="RefSeq" id="WP_213096863.1">
    <property type="nucleotide sequence ID" value="NZ_JAGYPN010000001.1"/>
</dbReference>
<dbReference type="EMBL" id="JAGYPN010000001">
    <property type="protein sequence ID" value="MBS4221875.1"/>
    <property type="molecule type" value="Genomic_DNA"/>
</dbReference>
<proteinExistence type="predicted"/>
<dbReference type="AlphaFoldDB" id="A0A942UI37"/>
<dbReference type="Proteomes" id="UP000676456">
    <property type="component" value="Unassembled WGS sequence"/>
</dbReference>
<gene>
    <name evidence="1" type="ORF">KHA91_03775</name>
</gene>
<evidence type="ECO:0000313" key="1">
    <source>
        <dbReference type="EMBL" id="MBS4221875.1"/>
    </source>
</evidence>
<name>A0A942UI37_9BACI</name>
<organism evidence="1 2">
    <name type="scientific">Lederbergia citrea</name>
    <dbReference type="NCBI Taxonomy" id="2833581"/>
    <lineage>
        <taxon>Bacteria</taxon>
        <taxon>Bacillati</taxon>
        <taxon>Bacillota</taxon>
        <taxon>Bacilli</taxon>
        <taxon>Bacillales</taxon>
        <taxon>Bacillaceae</taxon>
        <taxon>Lederbergia</taxon>
    </lineage>
</organism>
<evidence type="ECO:0000313" key="2">
    <source>
        <dbReference type="Proteomes" id="UP000676456"/>
    </source>
</evidence>
<accession>A0A942UI37</accession>
<keyword evidence="2" id="KW-1185">Reference proteome</keyword>
<comment type="caution">
    <text evidence="1">The sequence shown here is derived from an EMBL/GenBank/DDBJ whole genome shotgun (WGS) entry which is preliminary data.</text>
</comment>
<reference evidence="1 2" key="1">
    <citation type="submission" date="2021-05" db="EMBL/GenBank/DDBJ databases">
        <title>Novel Bacillus species.</title>
        <authorList>
            <person name="Liu G."/>
        </authorList>
    </citation>
    <scope>NUCLEOTIDE SEQUENCE [LARGE SCALE GENOMIC DNA]</scope>
    <source>
        <strain evidence="1 2">FJAT-49682</strain>
    </source>
</reference>
<protein>
    <submittedName>
        <fullName evidence="1">Uncharacterized protein</fullName>
    </submittedName>
</protein>